<comment type="caution">
    <text evidence="2">The sequence shown here is derived from an EMBL/GenBank/DDBJ whole genome shotgun (WGS) entry which is preliminary data.</text>
</comment>
<organism evidence="2 3">
    <name type="scientific">Paracoccus hibiscisoli</name>
    <dbReference type="NCBI Taxonomy" id="2023261"/>
    <lineage>
        <taxon>Bacteria</taxon>
        <taxon>Pseudomonadati</taxon>
        <taxon>Pseudomonadota</taxon>
        <taxon>Alphaproteobacteria</taxon>
        <taxon>Rhodobacterales</taxon>
        <taxon>Paracoccaceae</taxon>
        <taxon>Paracoccus</taxon>
    </lineage>
</organism>
<feature type="region of interest" description="Disordered" evidence="1">
    <location>
        <begin position="1"/>
        <end position="94"/>
    </location>
</feature>
<name>A0A4V5MSK2_9RHOB</name>
<evidence type="ECO:0000313" key="2">
    <source>
        <dbReference type="EMBL" id="TJZ80518.1"/>
    </source>
</evidence>
<proteinExistence type="predicted"/>
<sequence>METPDAGAGAVTDATADAPDSASSDASQDTADGGIAKDGSLAPLEGTEAEAGTEVAMSGQDVQAQQDGEPTAAEAAEAAAPDTDATEPTADRDGLIEEARTALAAGDEDACRAAVEQIDAM</sequence>
<dbReference type="Proteomes" id="UP000306223">
    <property type="component" value="Unassembled WGS sequence"/>
</dbReference>
<accession>A0A4V5MSK2</accession>
<dbReference type="EMBL" id="SUNH01000035">
    <property type="protein sequence ID" value="TJZ80518.1"/>
    <property type="molecule type" value="Genomic_DNA"/>
</dbReference>
<dbReference type="AlphaFoldDB" id="A0A4V5MSK2"/>
<evidence type="ECO:0000313" key="3">
    <source>
        <dbReference type="Proteomes" id="UP000306223"/>
    </source>
</evidence>
<feature type="compositionally biased region" description="Low complexity" evidence="1">
    <location>
        <begin position="45"/>
        <end position="54"/>
    </location>
</feature>
<gene>
    <name evidence="2" type="ORF">FA740_17165</name>
</gene>
<protein>
    <submittedName>
        <fullName evidence="2">Uncharacterized protein</fullName>
    </submittedName>
</protein>
<dbReference type="OrthoDB" id="7777859at2"/>
<keyword evidence="3" id="KW-1185">Reference proteome</keyword>
<feature type="compositionally biased region" description="Low complexity" evidence="1">
    <location>
        <begin position="69"/>
        <end position="88"/>
    </location>
</feature>
<reference evidence="2 3" key="1">
    <citation type="submission" date="2019-04" db="EMBL/GenBank/DDBJ databases">
        <authorList>
            <person name="Li J."/>
        </authorList>
    </citation>
    <scope>NUCLEOTIDE SEQUENCE [LARGE SCALE GENOMIC DNA]</scope>
    <source>
        <strain evidence="2 3">CCTCC AB2016182</strain>
    </source>
</reference>
<feature type="compositionally biased region" description="Low complexity" evidence="1">
    <location>
        <begin position="1"/>
        <end position="34"/>
    </location>
</feature>
<evidence type="ECO:0000256" key="1">
    <source>
        <dbReference type="SAM" id="MobiDB-lite"/>
    </source>
</evidence>